<name>A0A6N9TPA3_DISTH</name>
<dbReference type="HAMAP" id="MF_00735">
    <property type="entry name" value="Methyltr_PrmA"/>
    <property type="match status" value="1"/>
</dbReference>
<dbReference type="GO" id="GO:0008276">
    <property type="term" value="F:protein methyltransferase activity"/>
    <property type="evidence" value="ECO:0007669"/>
    <property type="project" value="UniProtKB-UniRule"/>
</dbReference>
<dbReference type="PANTHER" id="PTHR43648">
    <property type="entry name" value="ELECTRON TRANSFER FLAVOPROTEIN BETA SUBUNIT LYSINE METHYLTRANSFERASE"/>
    <property type="match status" value="1"/>
</dbReference>
<evidence type="ECO:0000256" key="2">
    <source>
        <dbReference type="ARBA" id="ARBA00022490"/>
    </source>
</evidence>
<dbReference type="PANTHER" id="PTHR43648:SF1">
    <property type="entry name" value="ELECTRON TRANSFER FLAVOPROTEIN BETA SUBUNIT LYSINE METHYLTRANSFERASE"/>
    <property type="match status" value="1"/>
</dbReference>
<feature type="binding site" evidence="6">
    <location>
        <position position="243"/>
    </location>
    <ligand>
        <name>S-adenosyl-L-methionine</name>
        <dbReference type="ChEBI" id="CHEBI:59789"/>
    </ligand>
</feature>
<feature type="binding site" evidence="6">
    <location>
        <position position="201"/>
    </location>
    <ligand>
        <name>S-adenosyl-L-methionine</name>
        <dbReference type="ChEBI" id="CHEBI:59789"/>
    </ligand>
</feature>
<evidence type="ECO:0000313" key="7">
    <source>
        <dbReference type="EMBL" id="NDY43095.1"/>
    </source>
</evidence>
<dbReference type="Pfam" id="PF06325">
    <property type="entry name" value="PrmA"/>
    <property type="match status" value="1"/>
</dbReference>
<comment type="caution">
    <text evidence="7">The sequence shown here is derived from an EMBL/GenBank/DDBJ whole genome shotgun (WGS) entry which is preliminary data.</text>
</comment>
<evidence type="ECO:0000313" key="8">
    <source>
        <dbReference type="Proteomes" id="UP000469346"/>
    </source>
</evidence>
<feature type="binding site" evidence="6">
    <location>
        <position position="152"/>
    </location>
    <ligand>
        <name>S-adenosyl-L-methionine</name>
        <dbReference type="ChEBI" id="CHEBI:59789"/>
    </ligand>
</feature>
<dbReference type="InterPro" id="IPR029063">
    <property type="entry name" value="SAM-dependent_MTases_sf"/>
</dbReference>
<feature type="binding site" evidence="6">
    <location>
        <position position="179"/>
    </location>
    <ligand>
        <name>S-adenosyl-L-methionine</name>
        <dbReference type="ChEBI" id="CHEBI:59789"/>
    </ligand>
</feature>
<gene>
    <name evidence="6" type="primary">prmA</name>
    <name evidence="7" type="ORF">G3N55_09610</name>
</gene>
<dbReference type="GO" id="GO:0005737">
    <property type="term" value="C:cytoplasm"/>
    <property type="evidence" value="ECO:0007669"/>
    <property type="project" value="UniProtKB-SubCell"/>
</dbReference>
<keyword evidence="8" id="KW-1185">Reference proteome</keyword>
<keyword evidence="4 6" id="KW-0808">Transferase</keyword>
<keyword evidence="5 6" id="KW-0949">S-adenosyl-L-methionine</keyword>
<comment type="subcellular location">
    <subcellularLocation>
        <location evidence="6">Cytoplasm</location>
    </subcellularLocation>
</comment>
<organism evidence="7 8">
    <name type="scientific">Dissulfurirhabdus thermomarina</name>
    <dbReference type="NCBI Taxonomy" id="1765737"/>
    <lineage>
        <taxon>Bacteria</taxon>
        <taxon>Deltaproteobacteria</taxon>
        <taxon>Dissulfurirhabdaceae</taxon>
        <taxon>Dissulfurirhabdus</taxon>
    </lineage>
</organism>
<dbReference type="EC" id="2.1.1.-" evidence="6"/>
<evidence type="ECO:0000256" key="1">
    <source>
        <dbReference type="ARBA" id="ARBA00009741"/>
    </source>
</evidence>
<comment type="similarity">
    <text evidence="1 6">Belongs to the methyltransferase superfamily. PrmA family.</text>
</comment>
<dbReference type="GO" id="GO:0032259">
    <property type="term" value="P:methylation"/>
    <property type="evidence" value="ECO:0007669"/>
    <property type="project" value="UniProtKB-KW"/>
</dbReference>
<dbReference type="CDD" id="cd02440">
    <property type="entry name" value="AdoMet_MTases"/>
    <property type="match status" value="1"/>
</dbReference>
<protein>
    <recommendedName>
        <fullName evidence="6">Ribosomal protein L11 methyltransferase</fullName>
        <shortName evidence="6">L11 Mtase</shortName>
        <ecNumber evidence="6">2.1.1.-</ecNumber>
    </recommendedName>
</protein>
<dbReference type="RefSeq" id="WP_163299211.1">
    <property type="nucleotide sequence ID" value="NZ_JAAGRR010000120.1"/>
</dbReference>
<evidence type="ECO:0000256" key="3">
    <source>
        <dbReference type="ARBA" id="ARBA00022603"/>
    </source>
</evidence>
<accession>A0A6N9TPA3</accession>
<comment type="catalytic activity">
    <reaction evidence="6">
        <text>L-lysyl-[protein] + 3 S-adenosyl-L-methionine = N(6),N(6),N(6)-trimethyl-L-lysyl-[protein] + 3 S-adenosyl-L-homocysteine + 3 H(+)</text>
        <dbReference type="Rhea" id="RHEA:54192"/>
        <dbReference type="Rhea" id="RHEA-COMP:9752"/>
        <dbReference type="Rhea" id="RHEA-COMP:13826"/>
        <dbReference type="ChEBI" id="CHEBI:15378"/>
        <dbReference type="ChEBI" id="CHEBI:29969"/>
        <dbReference type="ChEBI" id="CHEBI:57856"/>
        <dbReference type="ChEBI" id="CHEBI:59789"/>
        <dbReference type="ChEBI" id="CHEBI:61961"/>
    </reaction>
</comment>
<reference evidence="7 8" key="1">
    <citation type="submission" date="2020-02" db="EMBL/GenBank/DDBJ databases">
        <title>Comparative genomics of sulfur disproportionating microorganisms.</title>
        <authorList>
            <person name="Ward L.M."/>
            <person name="Bertran E."/>
            <person name="Johnston D.T."/>
        </authorList>
    </citation>
    <scope>NUCLEOTIDE SEQUENCE [LARGE SCALE GENOMIC DNA]</scope>
    <source>
        <strain evidence="7 8">DSM 100025</strain>
    </source>
</reference>
<keyword evidence="3 6" id="KW-0489">Methyltransferase</keyword>
<proteinExistence type="inferred from homology"/>
<dbReference type="InterPro" id="IPR004498">
    <property type="entry name" value="Ribosomal_PrmA_MeTrfase"/>
</dbReference>
<dbReference type="SUPFAM" id="SSF53335">
    <property type="entry name" value="S-adenosyl-L-methionine-dependent methyltransferases"/>
    <property type="match status" value="1"/>
</dbReference>
<comment type="function">
    <text evidence="6">Methylates ribosomal protein L11.</text>
</comment>
<dbReference type="InterPro" id="IPR050078">
    <property type="entry name" value="Ribosomal_L11_MeTrfase_PrmA"/>
</dbReference>
<evidence type="ECO:0000256" key="5">
    <source>
        <dbReference type="ARBA" id="ARBA00022691"/>
    </source>
</evidence>
<dbReference type="EMBL" id="JAAGRR010000120">
    <property type="protein sequence ID" value="NDY43095.1"/>
    <property type="molecule type" value="Genomic_DNA"/>
</dbReference>
<evidence type="ECO:0000256" key="4">
    <source>
        <dbReference type="ARBA" id="ARBA00022679"/>
    </source>
</evidence>
<sequence length="308" mass="32517">MDEKNRGDEKWIELRLAVPPAHVEAVAAFLADELGRGVVTGAWIDPEAPPELADVRAYLTPAERAGGFPGRLEAFLRGLRRLYPGFPGAPPAYRELAETDWSEGWKRDFAPFRVGRRWLVRPSWAAAAPRPGDVILQIDPGRAFGTGSHATTALLLELLEAVWPAGEEGAGRPAVLDVGTGTGILAVAAARLGAAAVTAVDVDPDAVEAARKNARVNGVAAVVRVVRGSADAASGAFDLVLANIERNVLLDLAPLLAGRCRPGGRLLLSGLLAAQGGEVAAAFRAHGFRIDREARRDEWCALSLVKGA</sequence>
<dbReference type="AlphaFoldDB" id="A0A6N9TPA3"/>
<evidence type="ECO:0000256" key="6">
    <source>
        <dbReference type="HAMAP-Rule" id="MF_00735"/>
    </source>
</evidence>
<keyword evidence="2 6" id="KW-0963">Cytoplasm</keyword>
<dbReference type="Gene3D" id="3.40.50.150">
    <property type="entry name" value="Vaccinia Virus protein VP39"/>
    <property type="match status" value="1"/>
</dbReference>
<dbReference type="Proteomes" id="UP000469346">
    <property type="component" value="Unassembled WGS sequence"/>
</dbReference>